<evidence type="ECO:0000313" key="6">
    <source>
        <dbReference type="RefSeq" id="XP_022308186.1"/>
    </source>
</evidence>
<dbReference type="CDD" id="cd19756">
    <property type="entry name" value="Bbox2"/>
    <property type="match status" value="1"/>
</dbReference>
<feature type="coiled-coil region" evidence="2">
    <location>
        <begin position="155"/>
        <end position="200"/>
    </location>
</feature>
<dbReference type="OrthoDB" id="6108375at2759"/>
<keyword evidence="1" id="KW-0862">Zinc</keyword>
<evidence type="ECO:0000313" key="5">
    <source>
        <dbReference type="Proteomes" id="UP000694844"/>
    </source>
</evidence>
<proteinExistence type="predicted"/>
<organism evidence="5 6">
    <name type="scientific">Crassostrea virginica</name>
    <name type="common">Eastern oyster</name>
    <dbReference type="NCBI Taxonomy" id="6565"/>
    <lineage>
        <taxon>Eukaryota</taxon>
        <taxon>Metazoa</taxon>
        <taxon>Spiralia</taxon>
        <taxon>Lophotrochozoa</taxon>
        <taxon>Mollusca</taxon>
        <taxon>Bivalvia</taxon>
        <taxon>Autobranchia</taxon>
        <taxon>Pteriomorphia</taxon>
        <taxon>Ostreida</taxon>
        <taxon>Ostreoidea</taxon>
        <taxon>Ostreidae</taxon>
        <taxon>Crassostrea</taxon>
    </lineage>
</organism>
<dbReference type="SUPFAM" id="SSF63829">
    <property type="entry name" value="Calcium-dependent phosphotriesterase"/>
    <property type="match status" value="1"/>
</dbReference>
<evidence type="ECO:0000256" key="1">
    <source>
        <dbReference type="PROSITE-ProRule" id="PRU00024"/>
    </source>
</evidence>
<gene>
    <name evidence="6" type="primary">LOC111114193</name>
</gene>
<evidence type="ECO:0000256" key="2">
    <source>
        <dbReference type="SAM" id="Coils"/>
    </source>
</evidence>
<dbReference type="Gene3D" id="3.30.160.60">
    <property type="entry name" value="Classic Zinc Finger"/>
    <property type="match status" value="1"/>
</dbReference>
<dbReference type="Proteomes" id="UP000694844">
    <property type="component" value="Chromosome 9"/>
</dbReference>
<feature type="region of interest" description="Disordered" evidence="3">
    <location>
        <begin position="562"/>
        <end position="581"/>
    </location>
</feature>
<sequence>MDDLQDVIRCHLCETPLPSKHCDICHVHLCEACVEDHLSEESTEHKVVPFALRGSIPKCSTHFTKICEQHCEECNIPICAFCALSGKHDQHNVTDILKIMANKKELMQKDLHELEKSLFPMYKDALSNITIQKSDLSKESQKITTAIRTQGDVWHREIDSVIQNLQAEIDGMESQYKTSIDKQEKEIKDTFDKIAQIIRDIRILIDSRDVCLVSKYKSSNEEFRKLPLTIKVSLPNFQSRKVNIENVLKQFGSFETVKEDYDIQPPGFRSTPEHQSLLDMPRIITHIATEFTELYNLSCLSDEKIWTLGKDKIMKLYNLQGELIKSVETKSGNVAFDIALTGGEDLVYTDYNDRSINLVSDTHIQTLITLRGWKPLGVCSTYSGDLLVIMTGDDMGQTKVVRYFGTTEKQSIQLDNEGKPLYSSGYITKYIKENSNFDIIVSDWGAGAIVVVSAAGKYRFRYTGHAIHSKELFYPAGIATDSQARILIADFITHRIHICILEKDGHFLRYIDNCGLREPCGLYVDFQNILFVAEWRTGHGSMIGASTGKVLAYAVRCKKCKQGDQDTNKDPSSPVPIRDRL</sequence>
<keyword evidence="1" id="KW-0863">Zinc-finger</keyword>
<dbReference type="InterPro" id="IPR011042">
    <property type="entry name" value="6-blade_b-propeller_TolB-like"/>
</dbReference>
<dbReference type="PANTHER" id="PTHR25462">
    <property type="entry name" value="BONUS, ISOFORM C-RELATED"/>
    <property type="match status" value="1"/>
</dbReference>
<dbReference type="GO" id="GO:0005654">
    <property type="term" value="C:nucleoplasm"/>
    <property type="evidence" value="ECO:0007669"/>
    <property type="project" value="TreeGrafter"/>
</dbReference>
<dbReference type="SUPFAM" id="SSF57845">
    <property type="entry name" value="B-box zinc-binding domain"/>
    <property type="match status" value="1"/>
</dbReference>
<dbReference type="PANTHER" id="PTHR25462:SF305">
    <property type="entry name" value="RING-TYPE DOMAIN-CONTAINING PROTEIN"/>
    <property type="match status" value="1"/>
</dbReference>
<keyword evidence="1" id="KW-0479">Metal-binding</keyword>
<dbReference type="RefSeq" id="XP_022308186.1">
    <property type="nucleotide sequence ID" value="XM_022452478.1"/>
</dbReference>
<accession>A0A8B8BZC3</accession>
<feature type="domain" description="B box-type" evidence="4">
    <location>
        <begin position="54"/>
        <end position="96"/>
    </location>
</feature>
<keyword evidence="5" id="KW-1185">Reference proteome</keyword>
<dbReference type="GO" id="GO:0061630">
    <property type="term" value="F:ubiquitin protein ligase activity"/>
    <property type="evidence" value="ECO:0007669"/>
    <property type="project" value="TreeGrafter"/>
</dbReference>
<dbReference type="PROSITE" id="PS50119">
    <property type="entry name" value="ZF_BBOX"/>
    <property type="match status" value="2"/>
</dbReference>
<dbReference type="KEGG" id="cvn:111114193"/>
<evidence type="ECO:0000259" key="4">
    <source>
        <dbReference type="PROSITE" id="PS50119"/>
    </source>
</evidence>
<keyword evidence="2" id="KW-0175">Coiled coil</keyword>
<dbReference type="InterPro" id="IPR047153">
    <property type="entry name" value="TRIM45/56/19-like"/>
</dbReference>
<feature type="domain" description="B box-type" evidence="4">
    <location>
        <begin position="5"/>
        <end position="50"/>
    </location>
</feature>
<name>A0A8B8BZC3_CRAVI</name>
<protein>
    <submittedName>
        <fullName evidence="6">Uncharacterized protein LOC111114193</fullName>
    </submittedName>
</protein>
<dbReference type="GeneID" id="111114193"/>
<dbReference type="Gene3D" id="2.120.10.30">
    <property type="entry name" value="TolB, C-terminal domain"/>
    <property type="match status" value="1"/>
</dbReference>
<dbReference type="InterPro" id="IPR000315">
    <property type="entry name" value="Znf_B-box"/>
</dbReference>
<reference evidence="6" key="1">
    <citation type="submission" date="2025-08" db="UniProtKB">
        <authorList>
            <consortium name="RefSeq"/>
        </authorList>
    </citation>
    <scope>IDENTIFICATION</scope>
    <source>
        <tissue evidence="6">Whole sample</tissue>
    </source>
</reference>
<dbReference type="GO" id="GO:0008270">
    <property type="term" value="F:zinc ion binding"/>
    <property type="evidence" value="ECO:0007669"/>
    <property type="project" value="UniProtKB-KW"/>
</dbReference>
<dbReference type="AlphaFoldDB" id="A0A8B8BZC3"/>
<evidence type="ECO:0000256" key="3">
    <source>
        <dbReference type="SAM" id="MobiDB-lite"/>
    </source>
</evidence>